<proteinExistence type="predicted"/>
<comment type="caution">
    <text evidence="1">The sequence shown here is derived from an EMBL/GenBank/DDBJ whole genome shotgun (WGS) entry which is preliminary data.</text>
</comment>
<name>A0ABD0VS93_DENTH</name>
<dbReference type="EMBL" id="JANQDX010000004">
    <property type="protein sequence ID" value="KAL0925387.1"/>
    <property type="molecule type" value="Genomic_DNA"/>
</dbReference>
<accession>A0ABD0VS93</accession>
<keyword evidence="2" id="KW-1185">Reference proteome</keyword>
<sequence>MSKPAARASLSSHFNERELAAIEESSLDIRETIANQRKSQDFGDLSRPSTQTRLASFLAGFAEIVRERSTNAPQQMWFVPRANHISKSLSQHLCSTLEMELPAIRPYLGLLDPAFYAHSGFRLEPWEICFPMLNFVRVGRFESSFCGWGFRVHEYLTELLAIRPYLGVLDPAFYTHSNLKLQAVERLKAVPAQFVRAKSGRLEIFRASSGRLKIFRARSGRLEIATFVFPSGRKHSSVSARAAVLGSILKGSVPEVDTAQYRNSVPLGTGTRYNWVPSWYRGVPSGYRAGTERYREVPSGYRAIPRGTERIPSSTEWIPSEYRGILSGYRANTGGAAPGNPRKGAAP</sequence>
<evidence type="ECO:0000313" key="1">
    <source>
        <dbReference type="EMBL" id="KAL0925387.1"/>
    </source>
</evidence>
<organism evidence="1 2">
    <name type="scientific">Dendrobium thyrsiflorum</name>
    <name type="common">Pinecone-like raceme dendrobium</name>
    <name type="synonym">Orchid</name>
    <dbReference type="NCBI Taxonomy" id="117978"/>
    <lineage>
        <taxon>Eukaryota</taxon>
        <taxon>Viridiplantae</taxon>
        <taxon>Streptophyta</taxon>
        <taxon>Embryophyta</taxon>
        <taxon>Tracheophyta</taxon>
        <taxon>Spermatophyta</taxon>
        <taxon>Magnoliopsida</taxon>
        <taxon>Liliopsida</taxon>
        <taxon>Asparagales</taxon>
        <taxon>Orchidaceae</taxon>
        <taxon>Epidendroideae</taxon>
        <taxon>Malaxideae</taxon>
        <taxon>Dendrobiinae</taxon>
        <taxon>Dendrobium</taxon>
    </lineage>
</organism>
<dbReference type="Proteomes" id="UP001552299">
    <property type="component" value="Unassembled WGS sequence"/>
</dbReference>
<reference evidence="1 2" key="1">
    <citation type="journal article" date="2024" name="Plant Biotechnol. J.">
        <title>Dendrobium thyrsiflorum genome and its molecular insights into genes involved in important horticultural traits.</title>
        <authorList>
            <person name="Chen B."/>
            <person name="Wang J.Y."/>
            <person name="Zheng P.J."/>
            <person name="Li K.L."/>
            <person name="Liang Y.M."/>
            <person name="Chen X.F."/>
            <person name="Zhang C."/>
            <person name="Zhao X."/>
            <person name="He X."/>
            <person name="Zhang G.Q."/>
            <person name="Liu Z.J."/>
            <person name="Xu Q."/>
        </authorList>
    </citation>
    <scope>NUCLEOTIDE SEQUENCE [LARGE SCALE GENOMIC DNA]</scope>
    <source>
        <strain evidence="1">GZMU011</strain>
    </source>
</reference>
<evidence type="ECO:0000313" key="2">
    <source>
        <dbReference type="Proteomes" id="UP001552299"/>
    </source>
</evidence>
<dbReference type="AlphaFoldDB" id="A0ABD0VS93"/>
<protein>
    <submittedName>
        <fullName evidence="1">Uncharacterized protein</fullName>
    </submittedName>
</protein>
<gene>
    <name evidence="1" type="ORF">M5K25_003712</name>
</gene>